<reference evidence="3" key="1">
    <citation type="submission" date="2013-09" db="EMBL/GenBank/DDBJ databases">
        <title>The Genome Sequence of Anopheles culicifacies species A.</title>
        <authorList>
            <consortium name="The Broad Institute Genomics Platform"/>
            <person name="Neafsey D.E."/>
            <person name="Besansky N."/>
            <person name="Howell P."/>
            <person name="Walton C."/>
            <person name="Young S.K."/>
            <person name="Zeng Q."/>
            <person name="Gargeya S."/>
            <person name="Fitzgerald M."/>
            <person name="Haas B."/>
            <person name="Abouelleil A."/>
            <person name="Allen A.W."/>
            <person name="Alvarado L."/>
            <person name="Arachchi H.M."/>
            <person name="Berlin A.M."/>
            <person name="Chapman S.B."/>
            <person name="Gainer-Dewar J."/>
            <person name="Goldberg J."/>
            <person name="Griggs A."/>
            <person name="Gujja S."/>
            <person name="Hansen M."/>
            <person name="Howarth C."/>
            <person name="Imamovic A."/>
            <person name="Ireland A."/>
            <person name="Larimer J."/>
            <person name="McCowan C."/>
            <person name="Murphy C."/>
            <person name="Pearson M."/>
            <person name="Poon T.W."/>
            <person name="Priest M."/>
            <person name="Roberts A."/>
            <person name="Saif S."/>
            <person name="Shea T."/>
            <person name="Sisk P."/>
            <person name="Sykes S."/>
            <person name="Wortman J."/>
            <person name="Nusbaum C."/>
            <person name="Birren B."/>
        </authorList>
    </citation>
    <scope>NUCLEOTIDE SEQUENCE [LARGE SCALE GENOMIC DNA]</scope>
    <source>
        <strain evidence="3">A-37</strain>
    </source>
</reference>
<accession>A0A182MQ40</accession>
<evidence type="ECO:0000313" key="3">
    <source>
        <dbReference type="Proteomes" id="UP000075883"/>
    </source>
</evidence>
<sequence>MYDTANLYDSTAYATVLDKRRLYTDAQIEQTLRLSPTGNSSPVLVLVANGSDITINFPGENNNNRVFSIVSSSGNNNPSMLDWIGGNGANKAPTITLGKSKAPAMHPDPADDNSAEDNPGSLSKSNPNWGSVGLNAYDQTDGILPLVTTVTPNIPTNTTTSSSALVDTADKTMEELT</sequence>
<dbReference type="EnsemblMetazoa" id="ACUA023587-RA">
    <property type="protein sequence ID" value="ACUA023587-PA"/>
    <property type="gene ID" value="ACUA023587"/>
</dbReference>
<proteinExistence type="predicted"/>
<organism evidence="2 3">
    <name type="scientific">Anopheles culicifacies</name>
    <dbReference type="NCBI Taxonomy" id="139723"/>
    <lineage>
        <taxon>Eukaryota</taxon>
        <taxon>Metazoa</taxon>
        <taxon>Ecdysozoa</taxon>
        <taxon>Arthropoda</taxon>
        <taxon>Hexapoda</taxon>
        <taxon>Insecta</taxon>
        <taxon>Pterygota</taxon>
        <taxon>Neoptera</taxon>
        <taxon>Endopterygota</taxon>
        <taxon>Diptera</taxon>
        <taxon>Nematocera</taxon>
        <taxon>Culicoidea</taxon>
        <taxon>Culicidae</taxon>
        <taxon>Anophelinae</taxon>
        <taxon>Anopheles</taxon>
        <taxon>culicifacies species complex</taxon>
    </lineage>
</organism>
<reference evidence="2" key="2">
    <citation type="submission" date="2020-05" db="UniProtKB">
        <authorList>
            <consortium name="EnsemblMetazoa"/>
        </authorList>
    </citation>
    <scope>IDENTIFICATION</scope>
    <source>
        <strain evidence="2">A-37</strain>
    </source>
</reference>
<name>A0A182MQ40_9DIPT</name>
<dbReference type="VEuPathDB" id="VectorBase:ACUA023587"/>
<evidence type="ECO:0000256" key="1">
    <source>
        <dbReference type="SAM" id="MobiDB-lite"/>
    </source>
</evidence>
<keyword evidence="3" id="KW-1185">Reference proteome</keyword>
<dbReference type="AlphaFoldDB" id="A0A182MQ40"/>
<feature type="region of interest" description="Disordered" evidence="1">
    <location>
        <begin position="98"/>
        <end position="135"/>
    </location>
</feature>
<feature type="compositionally biased region" description="Polar residues" evidence="1">
    <location>
        <begin position="120"/>
        <end position="129"/>
    </location>
</feature>
<evidence type="ECO:0000313" key="2">
    <source>
        <dbReference type="EnsemblMetazoa" id="ACUA023587-PA"/>
    </source>
</evidence>
<protein>
    <submittedName>
        <fullName evidence="2">Uncharacterized protein</fullName>
    </submittedName>
</protein>
<feature type="compositionally biased region" description="Basic and acidic residues" evidence="1">
    <location>
        <begin position="168"/>
        <end position="177"/>
    </location>
</feature>
<dbReference type="Proteomes" id="UP000075883">
    <property type="component" value="Unassembled WGS sequence"/>
</dbReference>
<feature type="compositionally biased region" description="Low complexity" evidence="1">
    <location>
        <begin position="149"/>
        <end position="160"/>
    </location>
</feature>
<dbReference type="EMBL" id="AXCM01004405">
    <property type="status" value="NOT_ANNOTATED_CDS"/>
    <property type="molecule type" value="Genomic_DNA"/>
</dbReference>
<feature type="region of interest" description="Disordered" evidence="1">
    <location>
        <begin position="149"/>
        <end position="177"/>
    </location>
</feature>
<dbReference type="EMBL" id="AXCM01004404">
    <property type="status" value="NOT_ANNOTATED_CDS"/>
    <property type="molecule type" value="Genomic_DNA"/>
</dbReference>